<reference evidence="2" key="1">
    <citation type="journal article" date="2022" name="Int. J. Mol. Sci.">
        <title>Draft Genome of Tanacetum Coccineum: Genomic Comparison of Closely Related Tanacetum-Family Plants.</title>
        <authorList>
            <person name="Yamashiro T."/>
            <person name="Shiraishi A."/>
            <person name="Nakayama K."/>
            <person name="Satake H."/>
        </authorList>
    </citation>
    <scope>NUCLEOTIDE SEQUENCE</scope>
</reference>
<accession>A0ABQ5CQR3</accession>
<feature type="region of interest" description="Disordered" evidence="1">
    <location>
        <begin position="45"/>
        <end position="66"/>
    </location>
</feature>
<sequence>MLRNHQRNTQNEEIYTRMSAKEAQGLQEVGIVMLAIRVIYSHPRATNQDQNSVIDQGLRSKGASQG</sequence>
<reference evidence="2" key="2">
    <citation type="submission" date="2022-01" db="EMBL/GenBank/DDBJ databases">
        <authorList>
            <person name="Yamashiro T."/>
            <person name="Shiraishi A."/>
            <person name="Satake H."/>
            <person name="Nakayama K."/>
        </authorList>
    </citation>
    <scope>NUCLEOTIDE SEQUENCE</scope>
</reference>
<gene>
    <name evidence="2" type="ORF">Tco_0907484</name>
</gene>
<dbReference type="Proteomes" id="UP001151760">
    <property type="component" value="Unassembled WGS sequence"/>
</dbReference>
<dbReference type="EMBL" id="BQNB010014358">
    <property type="protein sequence ID" value="GJT27209.1"/>
    <property type="molecule type" value="Genomic_DNA"/>
</dbReference>
<evidence type="ECO:0000313" key="3">
    <source>
        <dbReference type="Proteomes" id="UP001151760"/>
    </source>
</evidence>
<comment type="caution">
    <text evidence="2">The sequence shown here is derived from an EMBL/GenBank/DDBJ whole genome shotgun (WGS) entry which is preliminary data.</text>
</comment>
<keyword evidence="3" id="KW-1185">Reference proteome</keyword>
<name>A0ABQ5CQR3_9ASTR</name>
<organism evidence="2 3">
    <name type="scientific">Tanacetum coccineum</name>
    <dbReference type="NCBI Taxonomy" id="301880"/>
    <lineage>
        <taxon>Eukaryota</taxon>
        <taxon>Viridiplantae</taxon>
        <taxon>Streptophyta</taxon>
        <taxon>Embryophyta</taxon>
        <taxon>Tracheophyta</taxon>
        <taxon>Spermatophyta</taxon>
        <taxon>Magnoliopsida</taxon>
        <taxon>eudicotyledons</taxon>
        <taxon>Gunneridae</taxon>
        <taxon>Pentapetalae</taxon>
        <taxon>asterids</taxon>
        <taxon>campanulids</taxon>
        <taxon>Asterales</taxon>
        <taxon>Asteraceae</taxon>
        <taxon>Asteroideae</taxon>
        <taxon>Anthemideae</taxon>
        <taxon>Anthemidinae</taxon>
        <taxon>Tanacetum</taxon>
    </lineage>
</organism>
<protein>
    <submittedName>
        <fullName evidence="2">Uncharacterized protein</fullName>
    </submittedName>
</protein>
<evidence type="ECO:0000313" key="2">
    <source>
        <dbReference type="EMBL" id="GJT27209.1"/>
    </source>
</evidence>
<feature type="compositionally biased region" description="Polar residues" evidence="1">
    <location>
        <begin position="45"/>
        <end position="54"/>
    </location>
</feature>
<evidence type="ECO:0000256" key="1">
    <source>
        <dbReference type="SAM" id="MobiDB-lite"/>
    </source>
</evidence>
<proteinExistence type="predicted"/>